<comment type="caution">
    <text evidence="2">The sequence shown here is derived from an EMBL/GenBank/DDBJ whole genome shotgun (WGS) entry which is preliminary data.</text>
</comment>
<dbReference type="Proteomes" id="UP000321798">
    <property type="component" value="Unassembled WGS sequence"/>
</dbReference>
<reference evidence="2 3" key="1">
    <citation type="submission" date="2019-07" db="EMBL/GenBank/DDBJ databases">
        <title>Whole genome shotgun sequence of Cellulomonas soli NBRC 109434.</title>
        <authorList>
            <person name="Hosoyama A."/>
            <person name="Uohara A."/>
            <person name="Ohji S."/>
            <person name="Ichikawa N."/>
        </authorList>
    </citation>
    <scope>NUCLEOTIDE SEQUENCE [LARGE SCALE GENOMIC DNA]</scope>
    <source>
        <strain evidence="2 3">NBRC 109434</strain>
    </source>
</reference>
<feature type="region of interest" description="Disordered" evidence="1">
    <location>
        <begin position="37"/>
        <end position="62"/>
    </location>
</feature>
<accession>A0A512PCR7</accession>
<organism evidence="2 3">
    <name type="scientific">Cellulomonas soli</name>
    <dbReference type="NCBI Taxonomy" id="931535"/>
    <lineage>
        <taxon>Bacteria</taxon>
        <taxon>Bacillati</taxon>
        <taxon>Actinomycetota</taxon>
        <taxon>Actinomycetes</taxon>
        <taxon>Micrococcales</taxon>
        <taxon>Cellulomonadaceae</taxon>
        <taxon>Cellulomonas</taxon>
    </lineage>
</organism>
<evidence type="ECO:0000256" key="1">
    <source>
        <dbReference type="SAM" id="MobiDB-lite"/>
    </source>
</evidence>
<dbReference type="EMBL" id="BKAL01000005">
    <property type="protein sequence ID" value="GEP68922.1"/>
    <property type="molecule type" value="Genomic_DNA"/>
</dbReference>
<gene>
    <name evidence="2" type="ORF">CSO01_16370</name>
</gene>
<sequence>MPEPYPQTTEGARGADGWNRVVVRLIHDRAALRVTRGQRTGGHPCGREVQPPPPAADDQGVIPTPRTDTLARRALVVTELFVAAKSGDQDDCEDVVRDGPDLAVVADGATDTFGTRIGGLTAGRAVAELVADVVTDAPTGIPALELVDRINAEYGSRLGATVRDLPPGALPTAVFCAVDKLGRRVIRVGDTSWRTPGRTHLGGKRIDRINAQARAALLHSLLAEGTPHEELLEHDPGRQMILPVLRRQAAVRNRPRGSALTHAGIDGRPVPRHLVEEWTLADDEPVVLASDGYPRLFMELARCEAYLAADLARDPLRIGRHATTKAARPGHVSFDDRAFLRLDPAGG</sequence>
<keyword evidence="3" id="KW-1185">Reference proteome</keyword>
<dbReference type="OrthoDB" id="508128at2"/>
<proteinExistence type="predicted"/>
<evidence type="ECO:0008006" key="4">
    <source>
        <dbReference type="Google" id="ProtNLM"/>
    </source>
</evidence>
<evidence type="ECO:0000313" key="2">
    <source>
        <dbReference type="EMBL" id="GEP68922.1"/>
    </source>
</evidence>
<protein>
    <recommendedName>
        <fullName evidence="4">PPM-type phosphatase domain-containing protein</fullName>
    </recommendedName>
</protein>
<name>A0A512PCR7_9CELL</name>
<evidence type="ECO:0000313" key="3">
    <source>
        <dbReference type="Proteomes" id="UP000321798"/>
    </source>
</evidence>
<dbReference type="AlphaFoldDB" id="A0A512PCR7"/>